<dbReference type="OrthoDB" id="5568395at2"/>
<dbReference type="RefSeq" id="WP_064028347.1">
    <property type="nucleotide sequence ID" value="NZ_LUUK01000163.1"/>
</dbReference>
<evidence type="ECO:0000313" key="2">
    <source>
        <dbReference type="Proteomes" id="UP000077628"/>
    </source>
</evidence>
<proteinExistence type="predicted"/>
<comment type="caution">
    <text evidence="1">The sequence shown here is derived from an EMBL/GenBank/DDBJ whole genome shotgun (WGS) entry which is preliminary data.</text>
</comment>
<keyword evidence="2" id="KW-1185">Reference proteome</keyword>
<dbReference type="EMBL" id="LUUK01000163">
    <property type="protein sequence ID" value="OAI19015.1"/>
    <property type="molecule type" value="Genomic_DNA"/>
</dbReference>
<dbReference type="Proteomes" id="UP000077628">
    <property type="component" value="Unassembled WGS sequence"/>
</dbReference>
<sequence length="118" mass="13187">MKKIKKNKNLWLKEAEIEVGDLYFTTARQYRAVLAINGDFLIYAPSSEGMQPLTTDSQMPFANSPAKKCQIATFAQKEYQAFDWHGTTAVKHKLTQSQRGEAISQCNAKAQIAGLMAD</sequence>
<reference evidence="2" key="1">
    <citation type="submission" date="2016-03" db="EMBL/GenBank/DDBJ databases">
        <authorList>
            <person name="Heylen K."/>
            <person name="De Vos P."/>
            <person name="Vekeman B."/>
        </authorList>
    </citation>
    <scope>NUCLEOTIDE SEQUENCE [LARGE SCALE GENOMIC DNA]</scope>
    <source>
        <strain evidence="2">R-45383</strain>
    </source>
</reference>
<dbReference type="AlphaFoldDB" id="A0A177NM57"/>
<name>A0A177NM57_9GAMM</name>
<dbReference type="STRING" id="702114.A1355_05195"/>
<evidence type="ECO:0000313" key="1">
    <source>
        <dbReference type="EMBL" id="OAI19015.1"/>
    </source>
</evidence>
<protein>
    <submittedName>
        <fullName evidence="1">Uncharacterized protein</fullName>
    </submittedName>
</protein>
<accession>A0A177NM57</accession>
<gene>
    <name evidence="1" type="ORF">A1355_05195</name>
</gene>
<organism evidence="1 2">
    <name type="scientific">Methylomonas koyamae</name>
    <dbReference type="NCBI Taxonomy" id="702114"/>
    <lineage>
        <taxon>Bacteria</taxon>
        <taxon>Pseudomonadati</taxon>
        <taxon>Pseudomonadota</taxon>
        <taxon>Gammaproteobacteria</taxon>
        <taxon>Methylococcales</taxon>
        <taxon>Methylococcaceae</taxon>
        <taxon>Methylomonas</taxon>
    </lineage>
</organism>